<accession>A0A7N0T1U6</accession>
<dbReference type="PRINTS" id="PR00458">
    <property type="entry name" value="PEROXIDASE"/>
</dbReference>
<evidence type="ECO:0000259" key="15">
    <source>
        <dbReference type="PROSITE" id="PS50873"/>
    </source>
</evidence>
<feature type="site" description="Transition state stabilizer" evidence="12">
    <location>
        <position position="75"/>
    </location>
</feature>
<feature type="binding site" evidence="11">
    <location>
        <position position="83"/>
    </location>
    <ligand>
        <name>Ca(2+)</name>
        <dbReference type="ChEBI" id="CHEBI:29108"/>
        <label>1</label>
    </ligand>
</feature>
<dbReference type="InterPro" id="IPR033905">
    <property type="entry name" value="Secretory_peroxidase"/>
</dbReference>
<evidence type="ECO:0000256" key="1">
    <source>
        <dbReference type="ARBA" id="ARBA00000189"/>
    </source>
</evidence>
<feature type="domain" description="Plant heme peroxidase family profile" evidence="15">
    <location>
        <begin position="38"/>
        <end position="309"/>
    </location>
</feature>
<protein>
    <recommendedName>
        <fullName evidence="2 14">Peroxidase</fullName>
        <ecNumber evidence="2 14">1.11.1.7</ecNumber>
    </recommendedName>
</protein>
<evidence type="ECO:0000256" key="12">
    <source>
        <dbReference type="PIRSR" id="PIRSR600823-4"/>
    </source>
</evidence>
<evidence type="ECO:0000256" key="9">
    <source>
        <dbReference type="ARBA" id="ARBA00023157"/>
    </source>
</evidence>
<evidence type="ECO:0000256" key="10">
    <source>
        <dbReference type="PIRSR" id="PIRSR600823-2"/>
    </source>
</evidence>
<evidence type="ECO:0000256" key="3">
    <source>
        <dbReference type="ARBA" id="ARBA00022559"/>
    </source>
</evidence>
<dbReference type="EC" id="1.11.1.7" evidence="2 14"/>
<dbReference type="InterPro" id="IPR002016">
    <property type="entry name" value="Haem_peroxidase"/>
</dbReference>
<organism evidence="16 17">
    <name type="scientific">Kalanchoe fedtschenkoi</name>
    <name type="common">Lavender scallops</name>
    <name type="synonym">South American air plant</name>
    <dbReference type="NCBI Taxonomy" id="63787"/>
    <lineage>
        <taxon>Eukaryota</taxon>
        <taxon>Viridiplantae</taxon>
        <taxon>Streptophyta</taxon>
        <taxon>Embryophyta</taxon>
        <taxon>Tracheophyta</taxon>
        <taxon>Spermatophyta</taxon>
        <taxon>Magnoliopsida</taxon>
        <taxon>eudicotyledons</taxon>
        <taxon>Gunneridae</taxon>
        <taxon>Pentapetalae</taxon>
        <taxon>Saxifragales</taxon>
        <taxon>Crassulaceae</taxon>
        <taxon>Kalanchoe</taxon>
    </lineage>
</organism>
<sequence>MSEIRTLVPHRTSVVMASKLSVCFLALLFTSAHLAFCKLDPNYYSKTCPQLHHIVATGLKTALKSDPRIAASLLRLHYTDCFVNGCEASVLLDDAKGVKGEKNAVQNRNSLRGFEVIDHIKAKVEKACPSTVSCADILTLAAKESIVASGGPSWTVPLGRRDGKAASEKAANEQLPAPSESIVAIYNKYRLINYNGTGKADPNMNPKLRADLQAACPNAAADSKLYPLDPGTPYNFDLSYYNNLLSNGGVLESDLYLMSDRLLASWVVGYSKDRERFFKDYAEAMVRMGNVGVITAPNGQVRKHCRVVN</sequence>
<evidence type="ECO:0000256" key="6">
    <source>
        <dbReference type="ARBA" id="ARBA00022837"/>
    </source>
</evidence>
<evidence type="ECO:0000256" key="8">
    <source>
        <dbReference type="ARBA" id="ARBA00023004"/>
    </source>
</evidence>
<comment type="cofactor">
    <cofactor evidence="14">
        <name>heme b</name>
        <dbReference type="ChEBI" id="CHEBI:60344"/>
    </cofactor>
    <text evidence="14">Binds 1 heme b (iron(II)-protoporphyrin IX) group per subunit.</text>
</comment>
<reference evidence="16" key="1">
    <citation type="submission" date="2021-01" db="UniProtKB">
        <authorList>
            <consortium name="EnsemblPlants"/>
        </authorList>
    </citation>
    <scope>IDENTIFICATION</scope>
</reference>
<keyword evidence="3 14" id="KW-0575">Peroxidase</keyword>
<keyword evidence="17" id="KW-1185">Reference proteome</keyword>
<dbReference type="InterPro" id="IPR010255">
    <property type="entry name" value="Haem_peroxidase_sf"/>
</dbReference>
<evidence type="ECO:0000256" key="11">
    <source>
        <dbReference type="PIRSR" id="PIRSR600823-3"/>
    </source>
</evidence>
<dbReference type="GO" id="GO:0140825">
    <property type="term" value="F:lactoperoxidase activity"/>
    <property type="evidence" value="ECO:0007669"/>
    <property type="project" value="UniProtKB-EC"/>
</dbReference>
<keyword evidence="6 11" id="KW-0106">Calcium</keyword>
<dbReference type="InterPro" id="IPR000823">
    <property type="entry name" value="Peroxidase_pln"/>
</dbReference>
<evidence type="ECO:0000256" key="2">
    <source>
        <dbReference type="ARBA" id="ARBA00012313"/>
    </source>
</evidence>
<dbReference type="SUPFAM" id="SSF48113">
    <property type="entry name" value="Heme-dependent peroxidases"/>
    <property type="match status" value="1"/>
</dbReference>
<evidence type="ECO:0000256" key="14">
    <source>
        <dbReference type="RuleBase" id="RU362060"/>
    </source>
</evidence>
<feature type="disulfide bond" evidence="13">
    <location>
        <begin position="48"/>
        <end position="128"/>
    </location>
</feature>
<comment type="subcellular location">
    <subcellularLocation>
        <location evidence="14">Secreted</location>
    </subcellularLocation>
</comment>
<feature type="binding site" evidence="11">
    <location>
        <position position="101"/>
    </location>
    <ligand>
        <name>Ca(2+)</name>
        <dbReference type="ChEBI" id="CHEBI:29108"/>
        <label>1</label>
    </ligand>
</feature>
<dbReference type="GO" id="GO:0005576">
    <property type="term" value="C:extracellular region"/>
    <property type="evidence" value="ECO:0007669"/>
    <property type="project" value="UniProtKB-SubCell"/>
</dbReference>
<evidence type="ECO:0000256" key="5">
    <source>
        <dbReference type="ARBA" id="ARBA00022723"/>
    </source>
</evidence>
<feature type="binding site" evidence="10">
    <location>
        <position position="176"/>
    </location>
    <ligand>
        <name>substrate</name>
    </ligand>
</feature>
<feature type="binding site" evidence="11">
    <location>
        <position position="229"/>
    </location>
    <ligand>
        <name>Ca(2+)</name>
        <dbReference type="ChEBI" id="CHEBI:29108"/>
        <label>2</label>
    </ligand>
</feature>
<keyword evidence="4 14" id="KW-0349">Heme</keyword>
<dbReference type="AlphaFoldDB" id="A0A7N0T1U6"/>
<keyword evidence="8 14" id="KW-0408">Iron</keyword>
<dbReference type="Proteomes" id="UP000594263">
    <property type="component" value="Unplaced"/>
</dbReference>
<keyword evidence="5 11" id="KW-0479">Metal-binding</keyword>
<comment type="function">
    <text evidence="14">Removal of H(2)O(2), oxidation of toxic reductants, biosynthesis and degradation of lignin, suberization, auxin catabolism, response to environmental stresses such as wounding, pathogen attack and oxidative stress.</text>
</comment>
<evidence type="ECO:0000256" key="4">
    <source>
        <dbReference type="ARBA" id="ARBA00022617"/>
    </source>
</evidence>
<feature type="binding site" evidence="11">
    <location>
        <position position="89"/>
    </location>
    <ligand>
        <name>Ca(2+)</name>
        <dbReference type="ChEBI" id="CHEBI:29108"/>
        <label>1</label>
    </ligand>
</feature>
<dbReference type="Pfam" id="PF00141">
    <property type="entry name" value="peroxidase"/>
    <property type="match status" value="2"/>
</dbReference>
<dbReference type="GO" id="GO:0042744">
    <property type="term" value="P:hydrogen peroxide catabolic process"/>
    <property type="evidence" value="ECO:0007669"/>
    <property type="project" value="UniProtKB-KW"/>
</dbReference>
<keyword evidence="14" id="KW-0376">Hydrogen peroxide</keyword>
<dbReference type="FunFam" id="1.10.520.10:FF:000001">
    <property type="entry name" value="Peroxidase"/>
    <property type="match status" value="1"/>
</dbReference>
<dbReference type="Gramene" id="Kaladp0018s0109.1.v1.1">
    <property type="protein sequence ID" value="Kaladp0018s0109.1.v1.1"/>
    <property type="gene ID" value="Kaladp0018s0109.v1.1"/>
</dbReference>
<keyword evidence="9 13" id="KW-1015">Disulfide bond</keyword>
<dbReference type="PANTHER" id="PTHR31388">
    <property type="entry name" value="PEROXIDASE 72-RELATED"/>
    <property type="match status" value="1"/>
</dbReference>
<feature type="binding site" evidence="11">
    <location>
        <position position="85"/>
    </location>
    <ligand>
        <name>Ca(2+)</name>
        <dbReference type="ChEBI" id="CHEBI:29108"/>
        <label>1</label>
    </ligand>
</feature>
<feature type="disulfide bond" evidence="13">
    <location>
        <begin position="81"/>
        <end position="86"/>
    </location>
</feature>
<evidence type="ECO:0000256" key="7">
    <source>
        <dbReference type="ARBA" id="ARBA00023002"/>
    </source>
</evidence>
<dbReference type="PANTHER" id="PTHR31388:SF180">
    <property type="entry name" value="PEROXIDASE"/>
    <property type="match status" value="1"/>
</dbReference>
<dbReference type="PRINTS" id="PR00461">
    <property type="entry name" value="PLPEROXIDASE"/>
</dbReference>
<feature type="binding site" evidence="11">
    <location>
        <position position="237"/>
    </location>
    <ligand>
        <name>Ca(2+)</name>
        <dbReference type="ChEBI" id="CHEBI:29108"/>
        <label>2</label>
    </ligand>
</feature>
<proteinExistence type="inferred from homology"/>
<dbReference type="EnsemblPlants" id="Kaladp0018s0109.1.v1.1">
    <property type="protein sequence ID" value="Kaladp0018s0109.1.v1.1"/>
    <property type="gene ID" value="Kaladp0018s0109.v1.1"/>
</dbReference>
<comment type="cofactor">
    <cofactor evidence="11 14">
        <name>Ca(2+)</name>
        <dbReference type="ChEBI" id="CHEBI:29108"/>
    </cofactor>
    <text evidence="11 14">Binds 2 calcium ions per subunit.</text>
</comment>
<keyword evidence="14" id="KW-0964">Secreted</keyword>
<keyword evidence="7 14" id="KW-0560">Oxidoreductase</keyword>
<feature type="binding site" evidence="11">
    <location>
        <position position="80"/>
    </location>
    <ligand>
        <name>Ca(2+)</name>
        <dbReference type="ChEBI" id="CHEBI:29108"/>
        <label>1</label>
    </ligand>
</feature>
<dbReference type="GO" id="GO:0006979">
    <property type="term" value="P:response to oxidative stress"/>
    <property type="evidence" value="ECO:0007669"/>
    <property type="project" value="UniProtKB-UniRule"/>
</dbReference>
<dbReference type="Gene3D" id="1.10.420.10">
    <property type="entry name" value="Peroxidase, domain 2"/>
    <property type="match status" value="2"/>
</dbReference>
<comment type="similarity">
    <text evidence="14">Belongs to the peroxidase family. Classical plant (class III) peroxidase subfamily.</text>
</comment>
<dbReference type="GO" id="GO:0046872">
    <property type="term" value="F:metal ion binding"/>
    <property type="evidence" value="ECO:0007669"/>
    <property type="project" value="UniProtKB-UniRule"/>
</dbReference>
<dbReference type="CDD" id="cd00693">
    <property type="entry name" value="secretory_peroxidase"/>
    <property type="match status" value="1"/>
</dbReference>
<evidence type="ECO:0000256" key="13">
    <source>
        <dbReference type="PIRSR" id="PIRSR600823-5"/>
    </source>
</evidence>
<feature type="disulfide bond" evidence="13">
    <location>
        <begin position="134"/>
        <end position="305"/>
    </location>
</feature>
<comment type="catalytic activity">
    <reaction evidence="1 14">
        <text>2 a phenolic donor + H2O2 = 2 a phenolic radical donor + 2 H2O</text>
        <dbReference type="Rhea" id="RHEA:56136"/>
        <dbReference type="ChEBI" id="CHEBI:15377"/>
        <dbReference type="ChEBI" id="CHEBI:16240"/>
        <dbReference type="ChEBI" id="CHEBI:139520"/>
        <dbReference type="ChEBI" id="CHEBI:139521"/>
        <dbReference type="EC" id="1.11.1.7"/>
    </reaction>
</comment>
<evidence type="ECO:0000313" key="16">
    <source>
        <dbReference type="EnsemblPlants" id="Kaladp0018s0109.1.v1.1"/>
    </source>
</evidence>
<evidence type="ECO:0000313" key="17">
    <source>
        <dbReference type="Proteomes" id="UP000594263"/>
    </source>
</evidence>
<dbReference type="PROSITE" id="PS50873">
    <property type="entry name" value="PEROXIDASE_4"/>
    <property type="match status" value="1"/>
</dbReference>
<name>A0A7N0T1U6_KALFE</name>
<dbReference type="GO" id="GO:0020037">
    <property type="term" value="F:heme binding"/>
    <property type="evidence" value="ECO:0007669"/>
    <property type="project" value="UniProtKB-UniRule"/>
</dbReference>
<feature type="binding site" evidence="11">
    <location>
        <position position="232"/>
    </location>
    <ligand>
        <name>Ca(2+)</name>
        <dbReference type="ChEBI" id="CHEBI:29108"/>
        <label>2</label>
    </ligand>
</feature>
<dbReference type="Gene3D" id="1.10.520.10">
    <property type="match status" value="2"/>
</dbReference>